<proteinExistence type="predicted"/>
<dbReference type="Gene3D" id="3.40.50.1820">
    <property type="entry name" value="alpha/beta hydrolase"/>
    <property type="match status" value="1"/>
</dbReference>
<sequence length="440" mass="48405">MLLLAGCAPHQQYRPDYAPCQLADAGDRARCAGHSRQRVSVPGGDGYSLSFIEFDDQGSLWDRTQMSAALDTLAEDATRGELLLVVFVHGWKHSAAPGDPNIETFRQVLQRISANETYMAGLTGQPLRKVAGVYLGWRGGSVPLPWLENLTFWNRKKTAEKVGHGDVTEVLSRLEKLKRDRGSIDGDYGAVRLVVVGHSFGGLVVQTALSQILANRFVVTTGPDGVQGDVENFGDLVVQINPAFEAQLYASLRDMSSERGTYFESQLPVLAILTSEADNATRYAFPAGRRVSTLFEKTRQVERWNGATQDYDSIDEGDANVTAVGHFRPYRTHRLYPAQKGGDVSAMSPGESLDAAMVAARGWHNDAPGRRIPFGSLMLEREAGTAARNPYLVVYVDRAIIPGHNEIDDPRVLEFVTQLIMISTVPDERKADLYRALRAN</sequence>
<dbReference type="Proteomes" id="UP000599578">
    <property type="component" value="Unassembled WGS sequence"/>
</dbReference>
<accession>A0A917Z645</accession>
<evidence type="ECO:0000313" key="1">
    <source>
        <dbReference type="EMBL" id="GGO75474.1"/>
    </source>
</evidence>
<reference evidence="1 2" key="1">
    <citation type="journal article" date="2014" name="Int. J. Syst. Evol. Microbiol.">
        <title>Complete genome sequence of Corynebacterium casei LMG S-19264T (=DSM 44701T), isolated from a smear-ripened cheese.</title>
        <authorList>
            <consortium name="US DOE Joint Genome Institute (JGI-PGF)"/>
            <person name="Walter F."/>
            <person name="Albersmeier A."/>
            <person name="Kalinowski J."/>
            <person name="Ruckert C."/>
        </authorList>
    </citation>
    <scope>NUCLEOTIDE SEQUENCE [LARGE SCALE GENOMIC DNA]</scope>
    <source>
        <strain evidence="1 2">CGMCC 1.7286</strain>
    </source>
</reference>
<evidence type="ECO:0000313" key="2">
    <source>
        <dbReference type="Proteomes" id="UP000599578"/>
    </source>
</evidence>
<gene>
    <name evidence="1" type="ORF">GCM10011348_00350</name>
</gene>
<dbReference type="EMBL" id="BMLT01000001">
    <property type="protein sequence ID" value="GGO75474.1"/>
    <property type="molecule type" value="Genomic_DNA"/>
</dbReference>
<keyword evidence="2" id="KW-1185">Reference proteome</keyword>
<protein>
    <submittedName>
        <fullName evidence="1">Uncharacterized protein</fullName>
    </submittedName>
</protein>
<dbReference type="SUPFAM" id="SSF53474">
    <property type="entry name" value="alpha/beta-Hydrolases"/>
    <property type="match status" value="1"/>
</dbReference>
<dbReference type="InterPro" id="IPR029058">
    <property type="entry name" value="AB_hydrolase_fold"/>
</dbReference>
<name>A0A917Z645_9GAMM</name>
<dbReference type="AlphaFoldDB" id="A0A917Z645"/>
<comment type="caution">
    <text evidence="1">The sequence shown here is derived from an EMBL/GenBank/DDBJ whole genome shotgun (WGS) entry which is preliminary data.</text>
</comment>
<organism evidence="1 2">
    <name type="scientific">Marinobacterium nitratireducens</name>
    <dbReference type="NCBI Taxonomy" id="518897"/>
    <lineage>
        <taxon>Bacteria</taxon>
        <taxon>Pseudomonadati</taxon>
        <taxon>Pseudomonadota</taxon>
        <taxon>Gammaproteobacteria</taxon>
        <taxon>Oceanospirillales</taxon>
        <taxon>Oceanospirillaceae</taxon>
        <taxon>Marinobacterium</taxon>
    </lineage>
</organism>